<dbReference type="EMBL" id="BGZK01000447">
    <property type="protein sequence ID" value="GBP44108.1"/>
    <property type="molecule type" value="Genomic_DNA"/>
</dbReference>
<evidence type="ECO:0000313" key="2">
    <source>
        <dbReference type="Proteomes" id="UP000299102"/>
    </source>
</evidence>
<dbReference type="AlphaFoldDB" id="A0A4C1VYJ6"/>
<dbReference type="Proteomes" id="UP000299102">
    <property type="component" value="Unassembled WGS sequence"/>
</dbReference>
<evidence type="ECO:0000313" key="1">
    <source>
        <dbReference type="EMBL" id="GBP44108.1"/>
    </source>
</evidence>
<accession>A0A4C1VYJ6</accession>
<proteinExistence type="predicted"/>
<gene>
    <name evidence="1" type="ORF">EVAR_81429_1</name>
</gene>
<comment type="caution">
    <text evidence="1">The sequence shown here is derived from an EMBL/GenBank/DDBJ whole genome shotgun (WGS) entry which is preliminary data.</text>
</comment>
<sequence length="182" mass="20557">MSTVGLPCKTVAVFLECEVAARIRIDVCVTRPPPPPAARARALLSQLEQRERFTEQRDERKDGKFGQFTTDPHFIRSDKEKVVIAALGHLWLQGDTPVRYRAASWVGIGYLMEEEIPIPIQLSIPPVRQSSYLPIRSFSPPPMESFSHATPSNQRPSRHLFLHPSGRVDIPHSAMHPFTLEI</sequence>
<name>A0A4C1VYJ6_EUMVA</name>
<reference evidence="1 2" key="1">
    <citation type="journal article" date="2019" name="Commun. Biol.">
        <title>The bagworm genome reveals a unique fibroin gene that provides high tensile strength.</title>
        <authorList>
            <person name="Kono N."/>
            <person name="Nakamura H."/>
            <person name="Ohtoshi R."/>
            <person name="Tomita M."/>
            <person name="Numata K."/>
            <person name="Arakawa K."/>
        </authorList>
    </citation>
    <scope>NUCLEOTIDE SEQUENCE [LARGE SCALE GENOMIC DNA]</scope>
</reference>
<protein>
    <submittedName>
        <fullName evidence="1">Uncharacterized protein</fullName>
    </submittedName>
</protein>
<keyword evidence="2" id="KW-1185">Reference proteome</keyword>
<organism evidence="1 2">
    <name type="scientific">Eumeta variegata</name>
    <name type="common">Bagworm moth</name>
    <name type="synonym">Eumeta japonica</name>
    <dbReference type="NCBI Taxonomy" id="151549"/>
    <lineage>
        <taxon>Eukaryota</taxon>
        <taxon>Metazoa</taxon>
        <taxon>Ecdysozoa</taxon>
        <taxon>Arthropoda</taxon>
        <taxon>Hexapoda</taxon>
        <taxon>Insecta</taxon>
        <taxon>Pterygota</taxon>
        <taxon>Neoptera</taxon>
        <taxon>Endopterygota</taxon>
        <taxon>Lepidoptera</taxon>
        <taxon>Glossata</taxon>
        <taxon>Ditrysia</taxon>
        <taxon>Tineoidea</taxon>
        <taxon>Psychidae</taxon>
        <taxon>Oiketicinae</taxon>
        <taxon>Eumeta</taxon>
    </lineage>
</organism>